<dbReference type="AlphaFoldDB" id="E1QUE9"/>
<reference evidence="1 2" key="1">
    <citation type="journal article" date="2010" name="Stand. Genomic Sci.">
        <title>Complete genome sequence of Vulcanisaeta distributa type strain (IC-017).</title>
        <authorList>
            <person name="Mavromatis K."/>
            <person name="Sikorski J."/>
            <person name="Pabst E."/>
            <person name="Teshima H."/>
            <person name="Lapidus A."/>
            <person name="Lucas S."/>
            <person name="Nolan M."/>
            <person name="Glavina Del Rio T."/>
            <person name="Cheng J.F."/>
            <person name="Bruce D."/>
            <person name="Goodwin L."/>
            <person name="Pitluck S."/>
            <person name="Liolios K."/>
            <person name="Ivanova N."/>
            <person name="Mikhailova N."/>
            <person name="Pati A."/>
            <person name="Chen A."/>
            <person name="Palaniappan K."/>
            <person name="Land M."/>
            <person name="Hauser L."/>
            <person name="Chang Y.J."/>
            <person name="Jeffries C.D."/>
            <person name="Rohde M."/>
            <person name="Spring S."/>
            <person name="Goker M."/>
            <person name="Wirth R."/>
            <person name="Woyke T."/>
            <person name="Bristow J."/>
            <person name="Eisen J.A."/>
            <person name="Markowitz V."/>
            <person name="Hugenholtz P."/>
            <person name="Klenk H.P."/>
            <person name="Kyrpides N.C."/>
        </authorList>
    </citation>
    <scope>NUCLEOTIDE SEQUENCE [LARGE SCALE GENOMIC DNA]</scope>
    <source>
        <strain evidence="2">DSM 14429 / JCM 11212 / NBRC 100878 / IC-017</strain>
    </source>
</reference>
<dbReference type="Proteomes" id="UP000006681">
    <property type="component" value="Chromosome"/>
</dbReference>
<dbReference type="EMBL" id="CP002100">
    <property type="protein sequence ID" value="ADN49875.1"/>
    <property type="molecule type" value="Genomic_DNA"/>
</dbReference>
<evidence type="ECO:0000313" key="1">
    <source>
        <dbReference type="EMBL" id="ADN49875.1"/>
    </source>
</evidence>
<proteinExistence type="predicted"/>
<protein>
    <submittedName>
        <fullName evidence="1">Uncharacterized protein</fullName>
    </submittedName>
</protein>
<name>E1QUE9_VULDI</name>
<dbReference type="STRING" id="572478.Vdis_0475"/>
<keyword evidence="2" id="KW-1185">Reference proteome</keyword>
<dbReference type="HOGENOM" id="CLU_177469_0_0_2"/>
<reference evidence="2" key="2">
    <citation type="journal article" date="2010" name="Stand. Genomic Sci.">
        <title>Complete genome sequence of Vulcanisaeta distributa type strain (IC-017T).</title>
        <authorList>
            <person name="Mavromatis K."/>
            <person name="Sikorski J."/>
            <person name="Pabst E."/>
            <person name="Teshima H."/>
            <person name="Lapidus A."/>
            <person name="Lucas S."/>
            <person name="Nolan M."/>
            <person name="Glavina Del Rio T."/>
            <person name="Cheng J."/>
            <person name="Bruce D."/>
            <person name="Goodwin L."/>
            <person name="Pitluck S."/>
            <person name="Liolios K."/>
            <person name="Ivanova N."/>
            <person name="Mikhailova N."/>
            <person name="Pati A."/>
            <person name="Chen A."/>
            <person name="Palaniappan K."/>
            <person name="Land M."/>
            <person name="Hauser L."/>
            <person name="Chang Y."/>
            <person name="Jeffries C."/>
            <person name="Rohde M."/>
            <person name="Spring S."/>
            <person name="Goker M."/>
            <person name="Wirth R."/>
            <person name="Woyke T."/>
            <person name="Bristow J."/>
            <person name="Eisen J."/>
            <person name="Markowitz V."/>
            <person name="Hugenholtz P."/>
            <person name="Klenk H."/>
            <person name="Kyrpides N."/>
        </authorList>
    </citation>
    <scope>NUCLEOTIDE SEQUENCE [LARGE SCALE GENOMIC DNA]</scope>
    <source>
        <strain evidence="2">DSM 14429 / JCM 11212 / NBRC 100878 / IC-017</strain>
    </source>
</reference>
<gene>
    <name evidence="1" type="ordered locus">Vdis_0475</name>
</gene>
<dbReference type="eggNOG" id="arCOG06993">
    <property type="taxonomic scope" value="Archaea"/>
</dbReference>
<dbReference type="KEGG" id="vdi:Vdis_0475"/>
<accession>E1QUE9</accession>
<organism evidence="1 2">
    <name type="scientific">Vulcanisaeta distributa (strain DSM 14429 / JCM 11212 / NBRC 100878 / IC-017)</name>
    <dbReference type="NCBI Taxonomy" id="572478"/>
    <lineage>
        <taxon>Archaea</taxon>
        <taxon>Thermoproteota</taxon>
        <taxon>Thermoprotei</taxon>
        <taxon>Thermoproteales</taxon>
        <taxon>Thermoproteaceae</taxon>
        <taxon>Vulcanisaeta</taxon>
    </lineage>
</organism>
<sequence length="99" mass="10797">MVGVWVSNVQSNVVTNSGSQAPVVAVARAYYDASVEVVSIRFRDGEVKYVIEGVGNFAIFADDNGVWGVDLEVKRWVSDRGEVVNVFRRVKVGVYGNAT</sequence>
<evidence type="ECO:0000313" key="2">
    <source>
        <dbReference type="Proteomes" id="UP000006681"/>
    </source>
</evidence>